<dbReference type="Pfam" id="PF03222">
    <property type="entry name" value="Trp_Tyr_perm"/>
    <property type="match status" value="1"/>
</dbReference>
<evidence type="ECO:0000256" key="4">
    <source>
        <dbReference type="ARBA" id="ARBA00022519"/>
    </source>
</evidence>
<keyword evidence="6 8" id="KW-1133">Transmembrane helix</keyword>
<feature type="transmembrane region" description="Helical" evidence="8">
    <location>
        <begin position="144"/>
        <end position="162"/>
    </location>
</feature>
<organism evidence="9 10">
    <name type="scientific">Reticulomyxa filosa</name>
    <dbReference type="NCBI Taxonomy" id="46433"/>
    <lineage>
        <taxon>Eukaryota</taxon>
        <taxon>Sar</taxon>
        <taxon>Rhizaria</taxon>
        <taxon>Retaria</taxon>
        <taxon>Foraminifera</taxon>
        <taxon>Monothalamids</taxon>
        <taxon>Reticulomyxidae</taxon>
        <taxon>Reticulomyxa</taxon>
    </lineage>
</organism>
<evidence type="ECO:0000256" key="8">
    <source>
        <dbReference type="SAM" id="Phobius"/>
    </source>
</evidence>
<comment type="subcellular location">
    <subcellularLocation>
        <location evidence="1">Cell inner membrane</location>
        <topology evidence="1">Multi-pass membrane protein</topology>
    </subcellularLocation>
</comment>
<evidence type="ECO:0000256" key="3">
    <source>
        <dbReference type="ARBA" id="ARBA00022475"/>
    </source>
</evidence>
<dbReference type="Proteomes" id="UP000023152">
    <property type="component" value="Unassembled WGS sequence"/>
</dbReference>
<evidence type="ECO:0000256" key="7">
    <source>
        <dbReference type="ARBA" id="ARBA00023136"/>
    </source>
</evidence>
<keyword evidence="2" id="KW-0813">Transport</keyword>
<evidence type="ECO:0008006" key="11">
    <source>
        <dbReference type="Google" id="ProtNLM"/>
    </source>
</evidence>
<feature type="transmembrane region" description="Helical" evidence="8">
    <location>
        <begin position="174"/>
        <end position="191"/>
    </location>
</feature>
<evidence type="ECO:0000256" key="2">
    <source>
        <dbReference type="ARBA" id="ARBA00022448"/>
    </source>
</evidence>
<gene>
    <name evidence="9" type="ORF">RFI_29959</name>
</gene>
<feature type="transmembrane region" description="Helical" evidence="8">
    <location>
        <begin position="212"/>
        <end position="230"/>
    </location>
</feature>
<sequence length="254" mass="29173">MAGPALVLLPSLFQEAGYLPVSIVLIITAILSGIDGWMLTEALRRIPGNHDLSLHAEYTSLLEHYLPKTAHKCCLMVYLLSLMSLLMSNIIQSAQVTDLAIRDMFGCSYGLELYGYHHESETTHVMRLICGEIKHNITPFEDNSIVLSSGFILLGLICMMFSNKNLNDNIILQWIANIGLCVLVSIWLYVFSKQKTFDSHRIPFATWRFDHVLGVVLFNFAFIGKFIFVYCYHYNLTNVLIISYYYYFFFFFLN</sequence>
<evidence type="ECO:0000313" key="10">
    <source>
        <dbReference type="Proteomes" id="UP000023152"/>
    </source>
</evidence>
<keyword evidence="7 8" id="KW-0472">Membrane</keyword>
<dbReference type="OMA" id="QWIANIG"/>
<dbReference type="InterPro" id="IPR018227">
    <property type="entry name" value="Amino_acid_transport_2"/>
</dbReference>
<comment type="caution">
    <text evidence="9">The sequence shown here is derived from an EMBL/GenBank/DDBJ whole genome shotgun (WGS) entry which is preliminary data.</text>
</comment>
<feature type="transmembrane region" description="Helical" evidence="8">
    <location>
        <begin position="18"/>
        <end position="39"/>
    </location>
</feature>
<keyword evidence="5 8" id="KW-0812">Transmembrane</keyword>
<dbReference type="EMBL" id="ASPP01026168">
    <property type="protein sequence ID" value="ETO07425.1"/>
    <property type="molecule type" value="Genomic_DNA"/>
</dbReference>
<dbReference type="OrthoDB" id="448244at2759"/>
<evidence type="ECO:0000256" key="5">
    <source>
        <dbReference type="ARBA" id="ARBA00022692"/>
    </source>
</evidence>
<dbReference type="GO" id="GO:0005886">
    <property type="term" value="C:plasma membrane"/>
    <property type="evidence" value="ECO:0007669"/>
    <property type="project" value="UniProtKB-SubCell"/>
</dbReference>
<evidence type="ECO:0000256" key="1">
    <source>
        <dbReference type="ARBA" id="ARBA00004429"/>
    </source>
</evidence>
<keyword evidence="3" id="KW-1003">Cell membrane</keyword>
<dbReference type="GO" id="GO:0003333">
    <property type="term" value="P:amino acid transmembrane transport"/>
    <property type="evidence" value="ECO:0007669"/>
    <property type="project" value="InterPro"/>
</dbReference>
<keyword evidence="10" id="KW-1185">Reference proteome</keyword>
<dbReference type="PANTHER" id="PTHR16189:SF3">
    <property type="entry name" value="AMINO ACID TRANSPORTER TRANSMEMBRANE DOMAIN-CONTAINING PROTEIN"/>
    <property type="match status" value="1"/>
</dbReference>
<name>X6M333_RETFI</name>
<protein>
    <recommendedName>
        <fullName evidence="11">Amino acid transporter transmembrane domain-containing protein</fullName>
    </recommendedName>
</protein>
<dbReference type="PANTHER" id="PTHR16189">
    <property type="entry name" value="TRANSMEMBRANE PROTEIN 104-RELATED"/>
    <property type="match status" value="1"/>
</dbReference>
<reference evidence="9 10" key="1">
    <citation type="journal article" date="2013" name="Curr. Biol.">
        <title>The Genome of the Foraminiferan Reticulomyxa filosa.</title>
        <authorList>
            <person name="Glockner G."/>
            <person name="Hulsmann N."/>
            <person name="Schleicher M."/>
            <person name="Noegel A.A."/>
            <person name="Eichinger L."/>
            <person name="Gallinger C."/>
            <person name="Pawlowski J."/>
            <person name="Sierra R."/>
            <person name="Euteneuer U."/>
            <person name="Pillet L."/>
            <person name="Moustafa A."/>
            <person name="Platzer M."/>
            <person name="Groth M."/>
            <person name="Szafranski K."/>
            <person name="Schliwa M."/>
        </authorList>
    </citation>
    <scope>NUCLEOTIDE SEQUENCE [LARGE SCALE GENOMIC DNA]</scope>
</reference>
<accession>X6M333</accession>
<proteinExistence type="predicted"/>
<evidence type="ECO:0000256" key="6">
    <source>
        <dbReference type="ARBA" id="ARBA00022989"/>
    </source>
</evidence>
<evidence type="ECO:0000313" key="9">
    <source>
        <dbReference type="EMBL" id="ETO07425.1"/>
    </source>
</evidence>
<keyword evidence="4" id="KW-0997">Cell inner membrane</keyword>
<feature type="transmembrane region" description="Helical" evidence="8">
    <location>
        <begin position="236"/>
        <end position="253"/>
    </location>
</feature>
<dbReference type="AlphaFoldDB" id="X6M333"/>